<evidence type="ECO:0000259" key="19">
    <source>
        <dbReference type="PROSITE" id="PS50885"/>
    </source>
</evidence>
<feature type="transmembrane region" description="Helical" evidence="17">
    <location>
        <begin position="166"/>
        <end position="186"/>
    </location>
</feature>
<evidence type="ECO:0000256" key="12">
    <source>
        <dbReference type="ARBA" id="ARBA00023012"/>
    </source>
</evidence>
<dbReference type="SUPFAM" id="SSF47384">
    <property type="entry name" value="Homodimeric domain of signal transducing histidine kinase"/>
    <property type="match status" value="1"/>
</dbReference>
<comment type="caution">
    <text evidence="20">The sequence shown here is derived from an EMBL/GenBank/DDBJ whole genome shotgun (WGS) entry which is preliminary data.</text>
</comment>
<keyword evidence="6" id="KW-0808">Transferase</keyword>
<dbReference type="PANTHER" id="PTHR45528">
    <property type="entry name" value="SENSOR HISTIDINE KINASE CPXA"/>
    <property type="match status" value="1"/>
</dbReference>
<keyword evidence="7 17" id="KW-0812">Transmembrane</keyword>
<evidence type="ECO:0000256" key="8">
    <source>
        <dbReference type="ARBA" id="ARBA00022741"/>
    </source>
</evidence>
<dbReference type="Pfam" id="PF00512">
    <property type="entry name" value="HisKA"/>
    <property type="match status" value="1"/>
</dbReference>
<keyword evidence="11 17" id="KW-1133">Transmembrane helix</keyword>
<dbReference type="Gene3D" id="6.10.340.10">
    <property type="match status" value="1"/>
</dbReference>
<evidence type="ECO:0000256" key="17">
    <source>
        <dbReference type="SAM" id="Phobius"/>
    </source>
</evidence>
<keyword evidence="5" id="KW-0597">Phosphoprotein</keyword>
<dbReference type="SUPFAM" id="SSF55874">
    <property type="entry name" value="ATPase domain of HSP90 chaperone/DNA topoisomerase II/histidine kinase"/>
    <property type="match status" value="1"/>
</dbReference>
<evidence type="ECO:0000256" key="10">
    <source>
        <dbReference type="ARBA" id="ARBA00022840"/>
    </source>
</evidence>
<dbReference type="InterPro" id="IPR003594">
    <property type="entry name" value="HATPase_dom"/>
</dbReference>
<dbReference type="InterPro" id="IPR003661">
    <property type="entry name" value="HisK_dim/P_dom"/>
</dbReference>
<evidence type="ECO:0000256" key="14">
    <source>
        <dbReference type="ARBA" id="ARBA00023136"/>
    </source>
</evidence>
<evidence type="ECO:0000256" key="11">
    <source>
        <dbReference type="ARBA" id="ARBA00022989"/>
    </source>
</evidence>
<dbReference type="RefSeq" id="WP_066397574.1">
    <property type="nucleotide sequence ID" value="NZ_JAGIKZ010000003.1"/>
</dbReference>
<dbReference type="Gene3D" id="3.30.565.10">
    <property type="entry name" value="Histidine kinase-like ATPase, C-terminal domain"/>
    <property type="match status" value="1"/>
</dbReference>
<protein>
    <recommendedName>
        <fullName evidence="16">Heme sensor protein HssS</fullName>
        <ecNumber evidence="3">2.7.13.3</ecNumber>
    </recommendedName>
</protein>
<comment type="function">
    <text evidence="15">Member of the two-component regulatory system HssS/HssR involved in intracellular heme homeostasis and tempering of staphylococcal virulence. HssS functions as a heme sensor histidine kinase which is autophosphorylated at a histidine residue and transfers its phosphate group to an aspartate residue of HssR. HssR/HssS activates the expression of hrtAB, an efflux pump, in response to extracellular heme, hemin, hemoglobin or blood.</text>
</comment>
<dbReference type="InterPro" id="IPR036890">
    <property type="entry name" value="HATPase_C_sf"/>
</dbReference>
<dbReference type="PRINTS" id="PR00344">
    <property type="entry name" value="BCTRLSENSOR"/>
</dbReference>
<dbReference type="CDD" id="cd00082">
    <property type="entry name" value="HisKA"/>
    <property type="match status" value="1"/>
</dbReference>
<keyword evidence="14 17" id="KW-0472">Membrane</keyword>
<evidence type="ECO:0000256" key="15">
    <source>
        <dbReference type="ARBA" id="ARBA00037219"/>
    </source>
</evidence>
<feature type="domain" description="HAMP" evidence="19">
    <location>
        <begin position="187"/>
        <end position="239"/>
    </location>
</feature>
<dbReference type="SUPFAM" id="SSF158472">
    <property type="entry name" value="HAMP domain-like"/>
    <property type="match status" value="1"/>
</dbReference>
<keyword evidence="8" id="KW-0547">Nucleotide-binding</keyword>
<keyword evidence="13" id="KW-0843">Virulence</keyword>
<evidence type="ECO:0000313" key="21">
    <source>
        <dbReference type="Proteomes" id="UP001519293"/>
    </source>
</evidence>
<dbReference type="InterPro" id="IPR005467">
    <property type="entry name" value="His_kinase_dom"/>
</dbReference>
<evidence type="ECO:0000256" key="3">
    <source>
        <dbReference type="ARBA" id="ARBA00012438"/>
    </source>
</evidence>
<accession>A0ABS4RBR8</accession>
<dbReference type="Pfam" id="PF02518">
    <property type="entry name" value="HATPase_c"/>
    <property type="match status" value="1"/>
</dbReference>
<dbReference type="PANTHER" id="PTHR45528:SF11">
    <property type="entry name" value="HISTIDINE KINASE"/>
    <property type="match status" value="1"/>
</dbReference>
<dbReference type="InterPro" id="IPR036097">
    <property type="entry name" value="HisK_dim/P_sf"/>
</dbReference>
<dbReference type="EMBL" id="JAGIKZ010000003">
    <property type="protein sequence ID" value="MBP2240346.1"/>
    <property type="molecule type" value="Genomic_DNA"/>
</dbReference>
<evidence type="ECO:0000256" key="16">
    <source>
        <dbReference type="ARBA" id="ARBA00040841"/>
    </source>
</evidence>
<evidence type="ECO:0000256" key="6">
    <source>
        <dbReference type="ARBA" id="ARBA00022679"/>
    </source>
</evidence>
<evidence type="ECO:0000256" key="13">
    <source>
        <dbReference type="ARBA" id="ARBA00023026"/>
    </source>
</evidence>
<feature type="transmembrane region" description="Helical" evidence="17">
    <location>
        <begin position="6"/>
        <end position="31"/>
    </location>
</feature>
<name>A0ABS4RBR8_9BACI</name>
<dbReference type="CDD" id="cd06225">
    <property type="entry name" value="HAMP"/>
    <property type="match status" value="1"/>
</dbReference>
<evidence type="ECO:0000313" key="20">
    <source>
        <dbReference type="EMBL" id="MBP2240346.1"/>
    </source>
</evidence>
<reference evidence="20 21" key="1">
    <citation type="submission" date="2021-03" db="EMBL/GenBank/DDBJ databases">
        <title>Genomic Encyclopedia of Type Strains, Phase IV (KMG-IV): sequencing the most valuable type-strain genomes for metagenomic binning, comparative biology and taxonomic classification.</title>
        <authorList>
            <person name="Goeker M."/>
        </authorList>
    </citation>
    <scope>NUCLEOTIDE SEQUENCE [LARGE SCALE GENOMIC DNA]</scope>
    <source>
        <strain evidence="20 21">DSM 26675</strain>
    </source>
</reference>
<dbReference type="Pfam" id="PF00672">
    <property type="entry name" value="HAMP"/>
    <property type="match status" value="1"/>
</dbReference>
<dbReference type="Gene3D" id="1.10.287.130">
    <property type="match status" value="1"/>
</dbReference>
<keyword evidence="4" id="KW-1003">Cell membrane</keyword>
<gene>
    <name evidence="20" type="ORF">J2Z40_000901</name>
</gene>
<evidence type="ECO:0000256" key="2">
    <source>
        <dbReference type="ARBA" id="ARBA00004651"/>
    </source>
</evidence>
<dbReference type="SMART" id="SM00304">
    <property type="entry name" value="HAMP"/>
    <property type="match status" value="1"/>
</dbReference>
<dbReference type="SMART" id="SM00388">
    <property type="entry name" value="HisKA"/>
    <property type="match status" value="1"/>
</dbReference>
<evidence type="ECO:0000256" key="9">
    <source>
        <dbReference type="ARBA" id="ARBA00022777"/>
    </source>
</evidence>
<keyword evidence="9 20" id="KW-0418">Kinase</keyword>
<proteinExistence type="predicted"/>
<keyword evidence="21" id="KW-1185">Reference proteome</keyword>
<organism evidence="20 21">
    <name type="scientific">Cytobacillus eiseniae</name>
    <dbReference type="NCBI Taxonomy" id="762947"/>
    <lineage>
        <taxon>Bacteria</taxon>
        <taxon>Bacillati</taxon>
        <taxon>Bacillota</taxon>
        <taxon>Bacilli</taxon>
        <taxon>Bacillales</taxon>
        <taxon>Bacillaceae</taxon>
        <taxon>Cytobacillus</taxon>
    </lineage>
</organism>
<evidence type="ECO:0000256" key="7">
    <source>
        <dbReference type="ARBA" id="ARBA00022692"/>
    </source>
</evidence>
<sequence>MKTLYRKFIVATLLILIISITIGIILANFFYMTSTKQKIDRQNVEIAHNIALNLENMHSGSSSFEPFLESIGDLGYQIYVVNESGKEAYFGQPFTKTDLPEEAIRVIKDKEIYHGMSHFSHKFLMMGHFSNDIKNTVGVPFDMNGQQHGLFLRPNNKLLFSDIHMILAWFFVAIVIVSISGVILLAKHLIQPITKLTEATQEFTRENFYYPLKINRNDEIGQLVESFNTMQKQLQHNDEARKSFISNVSHDFQSPLMNIQGYAELLMSQKVTERENREYLQIIDLESKRLSNLTKQLLLLTSLDQKSYPMRVSEVQLDEQIKQTIRRYQWRLEEKEIEVSYKLLSIRMKVDAELMSNVWDNLLTNSIKYNAHGGSIWIGLSMNESFLTIIFKDTGIGMSEKAVSQIFERFYRVDSSRKRDGTGLGLSIVKQIIDLHGGEIKVDSMVGEGTTFTIILPKINKKLEE</sequence>
<dbReference type="InterPro" id="IPR050398">
    <property type="entry name" value="HssS/ArlS-like"/>
</dbReference>
<dbReference type="EC" id="2.7.13.3" evidence="3"/>
<dbReference type="GO" id="GO:0016301">
    <property type="term" value="F:kinase activity"/>
    <property type="evidence" value="ECO:0007669"/>
    <property type="project" value="UniProtKB-KW"/>
</dbReference>
<dbReference type="CDD" id="cd00075">
    <property type="entry name" value="HATPase"/>
    <property type="match status" value="1"/>
</dbReference>
<comment type="catalytic activity">
    <reaction evidence="1">
        <text>ATP + protein L-histidine = ADP + protein N-phospho-L-histidine.</text>
        <dbReference type="EC" id="2.7.13.3"/>
    </reaction>
</comment>
<comment type="subcellular location">
    <subcellularLocation>
        <location evidence="2">Cell membrane</location>
        <topology evidence="2">Multi-pass membrane protein</topology>
    </subcellularLocation>
</comment>
<evidence type="ECO:0000256" key="4">
    <source>
        <dbReference type="ARBA" id="ARBA00022475"/>
    </source>
</evidence>
<feature type="domain" description="Histidine kinase" evidence="18">
    <location>
        <begin position="247"/>
        <end position="460"/>
    </location>
</feature>
<evidence type="ECO:0000259" key="18">
    <source>
        <dbReference type="PROSITE" id="PS50109"/>
    </source>
</evidence>
<dbReference type="SMART" id="SM00387">
    <property type="entry name" value="HATPase_c"/>
    <property type="match status" value="1"/>
</dbReference>
<dbReference type="PROSITE" id="PS50885">
    <property type="entry name" value="HAMP"/>
    <property type="match status" value="1"/>
</dbReference>
<keyword evidence="12" id="KW-0902">Two-component regulatory system</keyword>
<keyword evidence="10" id="KW-0067">ATP-binding</keyword>
<dbReference type="Proteomes" id="UP001519293">
    <property type="component" value="Unassembled WGS sequence"/>
</dbReference>
<dbReference type="PROSITE" id="PS50109">
    <property type="entry name" value="HIS_KIN"/>
    <property type="match status" value="1"/>
</dbReference>
<evidence type="ECO:0000256" key="5">
    <source>
        <dbReference type="ARBA" id="ARBA00022553"/>
    </source>
</evidence>
<evidence type="ECO:0000256" key="1">
    <source>
        <dbReference type="ARBA" id="ARBA00000085"/>
    </source>
</evidence>
<dbReference type="InterPro" id="IPR004358">
    <property type="entry name" value="Sig_transdc_His_kin-like_C"/>
</dbReference>
<dbReference type="InterPro" id="IPR003660">
    <property type="entry name" value="HAMP_dom"/>
</dbReference>